<dbReference type="InterPro" id="IPR009057">
    <property type="entry name" value="Homeodomain-like_sf"/>
</dbReference>
<dbReference type="Gene3D" id="1.10.10.60">
    <property type="entry name" value="Homeodomain-like"/>
    <property type="match status" value="1"/>
</dbReference>
<keyword evidence="8" id="KW-1185">Reference proteome</keyword>
<dbReference type="RefSeq" id="WP_250828212.1">
    <property type="nucleotide sequence ID" value="NZ_JAMOIL010000024.1"/>
</dbReference>
<dbReference type="PROSITE" id="PS50045">
    <property type="entry name" value="SIGMA54_INTERACT_4"/>
    <property type="match status" value="1"/>
</dbReference>
<keyword evidence="5" id="KW-0804">Transcription</keyword>
<comment type="caution">
    <text evidence="7">The sequence shown here is derived from an EMBL/GenBank/DDBJ whole genome shotgun (WGS) entry which is preliminary data.</text>
</comment>
<keyword evidence="4" id="KW-0238">DNA-binding</keyword>
<gene>
    <name evidence="7" type="ORF">M8330_16450</name>
</gene>
<dbReference type="Proteomes" id="UP001139485">
    <property type="component" value="Unassembled WGS sequence"/>
</dbReference>
<dbReference type="Pfam" id="PF18024">
    <property type="entry name" value="HTH_50"/>
    <property type="match status" value="1"/>
</dbReference>
<dbReference type="InterPro" id="IPR027417">
    <property type="entry name" value="P-loop_NTPase"/>
</dbReference>
<evidence type="ECO:0000256" key="2">
    <source>
        <dbReference type="ARBA" id="ARBA00022840"/>
    </source>
</evidence>
<proteinExistence type="predicted"/>
<accession>A0A9X2D9L4</accession>
<keyword evidence="1" id="KW-0547">Nucleotide-binding</keyword>
<evidence type="ECO:0000313" key="7">
    <source>
        <dbReference type="EMBL" id="MCM0621883.1"/>
    </source>
</evidence>
<dbReference type="Pfam" id="PF25601">
    <property type="entry name" value="AAA_lid_14"/>
    <property type="match status" value="1"/>
</dbReference>
<dbReference type="Gene3D" id="1.10.8.60">
    <property type="match status" value="1"/>
</dbReference>
<evidence type="ECO:0000256" key="3">
    <source>
        <dbReference type="ARBA" id="ARBA00023015"/>
    </source>
</evidence>
<dbReference type="InterPro" id="IPR058031">
    <property type="entry name" value="AAA_lid_NorR"/>
</dbReference>
<dbReference type="GO" id="GO:0003677">
    <property type="term" value="F:DNA binding"/>
    <property type="evidence" value="ECO:0007669"/>
    <property type="project" value="UniProtKB-KW"/>
</dbReference>
<keyword evidence="2" id="KW-0067">ATP-binding</keyword>
<evidence type="ECO:0000256" key="1">
    <source>
        <dbReference type="ARBA" id="ARBA00022741"/>
    </source>
</evidence>
<dbReference type="InterPro" id="IPR030828">
    <property type="entry name" value="HTH_TyrR"/>
</dbReference>
<dbReference type="GO" id="GO:0005524">
    <property type="term" value="F:ATP binding"/>
    <property type="evidence" value="ECO:0007669"/>
    <property type="project" value="UniProtKB-KW"/>
</dbReference>
<organism evidence="7 8">
    <name type="scientific">Nocardioides bruguierae</name>
    <dbReference type="NCBI Taxonomy" id="2945102"/>
    <lineage>
        <taxon>Bacteria</taxon>
        <taxon>Bacillati</taxon>
        <taxon>Actinomycetota</taxon>
        <taxon>Actinomycetes</taxon>
        <taxon>Propionibacteriales</taxon>
        <taxon>Nocardioidaceae</taxon>
        <taxon>Nocardioides</taxon>
    </lineage>
</organism>
<dbReference type="EMBL" id="JAMOIL010000024">
    <property type="protein sequence ID" value="MCM0621883.1"/>
    <property type="molecule type" value="Genomic_DNA"/>
</dbReference>
<evidence type="ECO:0000256" key="5">
    <source>
        <dbReference type="ARBA" id="ARBA00023163"/>
    </source>
</evidence>
<dbReference type="Gene3D" id="3.30.450.40">
    <property type="match status" value="1"/>
</dbReference>
<dbReference type="AlphaFoldDB" id="A0A9X2D9L4"/>
<evidence type="ECO:0000313" key="8">
    <source>
        <dbReference type="Proteomes" id="UP001139485"/>
    </source>
</evidence>
<evidence type="ECO:0000259" key="6">
    <source>
        <dbReference type="PROSITE" id="PS50045"/>
    </source>
</evidence>
<sequence>MDDGVPQRARLHADLAGAAARPAPRLVASWQRSESYGVPLEDVPPVFTGASDAESLFTECGRRVLADLAHTLADQPVSLMLTDAAGLVLDRVSGDHGLLRALDKVHLAPGFTYAEQDVGTNGLGLALADRVPTVVRAEEHYALTLCTYTCAAVPVLDPLSGRLEGSVNLTTWASSPADLLLALARSAASTTSAMMLARGAGQRPRPTPRGEVFRVEAPRVVDPGAPDLGEAWSRALTTATDALRGGDVVAVVGEQGTGRGTLVAQAARAVSPRTRVLAASAPDPADAQQWLDLWTPELGKPDTAVVVRDVDRLPTWVAERLRDLVVRARVAGGAPSVPVGLTAARLEDVPAPLAGLVGSVAPLPPLRERPDDVLPLVRRVAASARGRPVEVTGAAERALREHAWPGNVTELVTVVRAAVGRADVVDVAALPAEVLSGSGHRLTRIEAFERDEIVRVLSRPGVTMREAGEELGMSRATVYRKVAQYGIHVPRA</sequence>
<dbReference type="InterPro" id="IPR003018">
    <property type="entry name" value="GAF"/>
</dbReference>
<keyword evidence="3" id="KW-0805">Transcription regulation</keyword>
<dbReference type="SUPFAM" id="SSF52540">
    <property type="entry name" value="P-loop containing nucleoside triphosphate hydrolases"/>
    <property type="match status" value="1"/>
</dbReference>
<dbReference type="PANTHER" id="PTHR32071">
    <property type="entry name" value="TRANSCRIPTIONAL REGULATORY PROTEIN"/>
    <property type="match status" value="1"/>
</dbReference>
<dbReference type="GO" id="GO:0006355">
    <property type="term" value="P:regulation of DNA-templated transcription"/>
    <property type="evidence" value="ECO:0007669"/>
    <property type="project" value="InterPro"/>
</dbReference>
<dbReference type="Pfam" id="PF01590">
    <property type="entry name" value="GAF"/>
    <property type="match status" value="1"/>
</dbReference>
<feature type="domain" description="Sigma-54 factor interaction" evidence="6">
    <location>
        <begin position="363"/>
        <end position="420"/>
    </location>
</feature>
<name>A0A9X2D9L4_9ACTN</name>
<dbReference type="SUPFAM" id="SSF46689">
    <property type="entry name" value="Homeodomain-like"/>
    <property type="match status" value="1"/>
</dbReference>
<reference evidence="7" key="1">
    <citation type="submission" date="2022-05" db="EMBL/GenBank/DDBJ databases">
        <authorList>
            <person name="Tuo L."/>
        </authorList>
    </citation>
    <scope>NUCLEOTIDE SEQUENCE</scope>
    <source>
        <strain evidence="7">BSK12Z-4</strain>
    </source>
</reference>
<evidence type="ECO:0000256" key="4">
    <source>
        <dbReference type="ARBA" id="ARBA00023125"/>
    </source>
</evidence>
<protein>
    <recommendedName>
        <fullName evidence="6">Sigma-54 factor interaction domain-containing protein</fullName>
    </recommendedName>
</protein>
<dbReference type="InterPro" id="IPR029016">
    <property type="entry name" value="GAF-like_dom_sf"/>
</dbReference>
<dbReference type="InterPro" id="IPR002078">
    <property type="entry name" value="Sigma_54_int"/>
</dbReference>